<dbReference type="HOGENOM" id="CLU_088282_1_1_1"/>
<evidence type="ECO:0000313" key="2">
    <source>
        <dbReference type="Ensembl" id="ENSPSIP00000016136.1"/>
    </source>
</evidence>
<keyword evidence="3" id="KW-1185">Reference proteome</keyword>
<reference evidence="2" key="4">
    <citation type="submission" date="2025-09" db="UniProtKB">
        <authorList>
            <consortium name="Ensembl"/>
        </authorList>
    </citation>
    <scope>IDENTIFICATION</scope>
</reference>
<dbReference type="InterPro" id="IPR051291">
    <property type="entry name" value="CIMAP"/>
</dbReference>
<name>K7G775_PELSI</name>
<accession>K7G775</accession>
<reference evidence="3" key="1">
    <citation type="submission" date="2011-10" db="EMBL/GenBank/DDBJ databases">
        <authorList>
            <consortium name="Soft-shell Turtle Genome Consortium"/>
        </authorList>
    </citation>
    <scope>NUCLEOTIDE SEQUENCE [LARGE SCALE GENOMIC DNA]</scope>
    <source>
        <strain evidence="3">Daiwa-1</strain>
    </source>
</reference>
<feature type="region of interest" description="Disordered" evidence="1">
    <location>
        <begin position="114"/>
        <end position="133"/>
    </location>
</feature>
<dbReference type="EMBL" id="AGCU01107649">
    <property type="status" value="NOT_ANNOTATED_CDS"/>
    <property type="molecule type" value="Genomic_DNA"/>
</dbReference>
<protein>
    <recommendedName>
        <fullName evidence="4">Outer dense fiber of sperm tails 3 like 1</fullName>
    </recommendedName>
</protein>
<evidence type="ECO:0000313" key="3">
    <source>
        <dbReference type="Proteomes" id="UP000007267"/>
    </source>
</evidence>
<dbReference type="Pfam" id="PF07004">
    <property type="entry name" value="SHIPPO-rpt"/>
    <property type="match status" value="2"/>
</dbReference>
<dbReference type="Proteomes" id="UP000007267">
    <property type="component" value="Unassembled WGS sequence"/>
</dbReference>
<sequence length="133" mass="14530">MENREKSLGLMIMPAPNAYHPEMVHPQGEPNAPAYSLADRTRFRENDPNPAANAYTLPGMLGPGLPIKPSAPCYSMASKVDSALLARGPGPAAFTVPEPNVYLHRQPAYSMWRKHTSVRDSTPGPADYETSRI</sequence>
<dbReference type="InterPro" id="IPR010736">
    <property type="entry name" value="SHIPPO-rpt"/>
</dbReference>
<dbReference type="Ensembl" id="ENSPSIT00000016212.1">
    <property type="protein sequence ID" value="ENSPSIP00000016136.1"/>
    <property type="gene ID" value="ENSPSIG00000014396.1"/>
</dbReference>
<evidence type="ECO:0000256" key="1">
    <source>
        <dbReference type="SAM" id="MobiDB-lite"/>
    </source>
</evidence>
<dbReference type="PANTHER" id="PTHR21580:SF3">
    <property type="entry name" value="OUTER DENSE FIBER PROTEIN 3-LIKE PROTEIN 1"/>
    <property type="match status" value="1"/>
</dbReference>
<dbReference type="PANTHER" id="PTHR21580">
    <property type="entry name" value="SHIPPO-1-RELATED"/>
    <property type="match status" value="1"/>
</dbReference>
<dbReference type="GeneTree" id="ENSGT00940000162054"/>
<reference evidence="3" key="2">
    <citation type="journal article" date="2013" name="Nat. Genet.">
        <title>The draft genomes of soft-shell turtle and green sea turtle yield insights into the development and evolution of the turtle-specific body plan.</title>
        <authorList>
            <person name="Wang Z."/>
            <person name="Pascual-Anaya J."/>
            <person name="Zadissa A."/>
            <person name="Li W."/>
            <person name="Niimura Y."/>
            <person name="Huang Z."/>
            <person name="Li C."/>
            <person name="White S."/>
            <person name="Xiong Z."/>
            <person name="Fang D."/>
            <person name="Wang B."/>
            <person name="Ming Y."/>
            <person name="Chen Y."/>
            <person name="Zheng Y."/>
            <person name="Kuraku S."/>
            <person name="Pignatelli M."/>
            <person name="Herrero J."/>
            <person name="Beal K."/>
            <person name="Nozawa M."/>
            <person name="Li Q."/>
            <person name="Wang J."/>
            <person name="Zhang H."/>
            <person name="Yu L."/>
            <person name="Shigenobu S."/>
            <person name="Wang J."/>
            <person name="Liu J."/>
            <person name="Flicek P."/>
            <person name="Searle S."/>
            <person name="Wang J."/>
            <person name="Kuratani S."/>
            <person name="Yin Y."/>
            <person name="Aken B."/>
            <person name="Zhang G."/>
            <person name="Irie N."/>
        </authorList>
    </citation>
    <scope>NUCLEOTIDE SEQUENCE [LARGE SCALE GENOMIC DNA]</scope>
    <source>
        <strain evidence="3">Daiwa-1</strain>
    </source>
</reference>
<dbReference type="OMA" id="SMAFRHE"/>
<dbReference type="eggNOG" id="ENOG502S2VQ">
    <property type="taxonomic scope" value="Eukaryota"/>
</dbReference>
<dbReference type="GO" id="GO:0005856">
    <property type="term" value="C:cytoskeleton"/>
    <property type="evidence" value="ECO:0007669"/>
    <property type="project" value="TreeGrafter"/>
</dbReference>
<evidence type="ECO:0008006" key="4">
    <source>
        <dbReference type="Google" id="ProtNLM"/>
    </source>
</evidence>
<dbReference type="AlphaFoldDB" id="K7G775"/>
<organism evidence="2 3">
    <name type="scientific">Pelodiscus sinensis</name>
    <name type="common">Chinese softshell turtle</name>
    <name type="synonym">Trionyx sinensis</name>
    <dbReference type="NCBI Taxonomy" id="13735"/>
    <lineage>
        <taxon>Eukaryota</taxon>
        <taxon>Metazoa</taxon>
        <taxon>Chordata</taxon>
        <taxon>Craniata</taxon>
        <taxon>Vertebrata</taxon>
        <taxon>Euteleostomi</taxon>
        <taxon>Archelosauria</taxon>
        <taxon>Testudinata</taxon>
        <taxon>Testudines</taxon>
        <taxon>Cryptodira</taxon>
        <taxon>Trionychia</taxon>
        <taxon>Trionychidae</taxon>
        <taxon>Pelodiscus</taxon>
    </lineage>
</organism>
<proteinExistence type="predicted"/>
<reference evidence="2" key="3">
    <citation type="submission" date="2025-08" db="UniProtKB">
        <authorList>
            <consortium name="Ensembl"/>
        </authorList>
    </citation>
    <scope>IDENTIFICATION</scope>
</reference>